<dbReference type="SUPFAM" id="SSF57184">
    <property type="entry name" value="Growth factor receptor domain"/>
    <property type="match status" value="3"/>
</dbReference>
<keyword evidence="1" id="KW-1185">Reference proteome</keyword>
<dbReference type="GeneID" id="139076719"/>
<dbReference type="Gene3D" id="2.10.50.10">
    <property type="entry name" value="Tumor Necrosis Factor Receptor, subunit A, domain 2"/>
    <property type="match status" value="3"/>
</dbReference>
<accession>A0ABM4L972</accession>
<name>A0ABM4L972_EQUPR</name>
<organism evidence="1 2">
    <name type="scientific">Equus przewalskii</name>
    <name type="common">Przewalski's horse</name>
    <name type="synonym">Equus caballus przewalskii</name>
    <dbReference type="NCBI Taxonomy" id="9798"/>
    <lineage>
        <taxon>Eukaryota</taxon>
        <taxon>Metazoa</taxon>
        <taxon>Chordata</taxon>
        <taxon>Craniata</taxon>
        <taxon>Vertebrata</taxon>
        <taxon>Euteleostomi</taxon>
        <taxon>Mammalia</taxon>
        <taxon>Eutheria</taxon>
        <taxon>Laurasiatheria</taxon>
        <taxon>Perissodactyla</taxon>
        <taxon>Equidae</taxon>
        <taxon>Equus</taxon>
    </lineage>
</organism>
<dbReference type="PANTHER" id="PTHR47236:SF4">
    <property type="entry name" value="GENE 9195-RELATED"/>
    <property type="match status" value="1"/>
</dbReference>
<dbReference type="InterPro" id="IPR009030">
    <property type="entry name" value="Growth_fac_rcpt_cys_sf"/>
</dbReference>
<dbReference type="SMART" id="SM01411">
    <property type="entry name" value="Ephrin_rec_like"/>
    <property type="match status" value="9"/>
</dbReference>
<dbReference type="RefSeq" id="XP_070436998.1">
    <property type="nucleotide sequence ID" value="XM_070580897.1"/>
</dbReference>
<protein>
    <submittedName>
        <fullName evidence="2">Platelet endothelial aggregation receptor 1-like</fullName>
    </submittedName>
</protein>
<reference evidence="2" key="1">
    <citation type="submission" date="2025-08" db="UniProtKB">
        <authorList>
            <consortium name="RefSeq"/>
        </authorList>
    </citation>
    <scope>IDENTIFICATION</scope>
    <source>
        <tissue evidence="2">Blood</tissue>
    </source>
</reference>
<dbReference type="PANTHER" id="PTHR47236">
    <property type="entry name" value="GENE, 32742-RELATED-RELATED"/>
    <property type="match status" value="1"/>
</dbReference>
<evidence type="ECO:0000313" key="2">
    <source>
        <dbReference type="RefSeq" id="XP_070436998.1"/>
    </source>
</evidence>
<gene>
    <name evidence="2" type="primary">LOC139076719</name>
</gene>
<dbReference type="Proteomes" id="UP001652662">
    <property type="component" value="Chromosome 17"/>
</dbReference>
<proteinExistence type="predicted"/>
<sequence>MGTTRSTPGGISEGSCRPCPAGFFCPSLGLSSLTGSCVTLSKCPSDPRASSPTALPCPQGHFCQPGAARPAPCHRGEYQPSLGSDTCLLCPPGFYCPHAGTGVPRLCPAHAYCPAGTWSPRLCPPGTFTPQDASGLQEEGDCSVCPPGHYCRGGQVWGKCPAGYFCPPGTSELMTPGPKESQTLCLQGQLCAQQCPPGFYCPEGSGGPTLCPLTVAAAPGAKQQEDCRPCPPGRWCKAGDPATHPCPAGHYCPGGSETHPGTPQACPEHTYLAAEGGQSQAECLPCPAGYHCSSPGLSSFEGHPCPPGHWCPGDQGAFLCPPGTFRTEPGASLWEDCELCPPGYYCPEAQLRGQATVFPIACRAGSECPAGAVAEVSCRAGSYCGPQTGVPPLCPGGYACPAGSSTYSGPGQLCEFPYYCPPGSTHPLACPGGSEALNGSGLRISKESCCRLCEAGTYRNRAVDALPCQPCPARFSCHQGTESYHSQPCPVGHYCPAGTHNPRPCPSGTFRNSSQEGAAGECLPCPAGTFSARPGQTGCLPCGSSAFSPPGASHCTCRGLNRVFQKSDGSCICQARHESSDERGLQSDESDGAEDCQPQLPVLAVRLSRRAL</sequence>
<evidence type="ECO:0000313" key="1">
    <source>
        <dbReference type="Proteomes" id="UP001652662"/>
    </source>
</evidence>